<comment type="subcellular location">
    <subcellularLocation>
        <location evidence="1">Mitochondrion inner membrane</location>
        <topology evidence="1">Single-pass type II membrane protein</topology>
    </subcellularLocation>
</comment>
<feature type="domain" description="Band 7" evidence="9">
    <location>
        <begin position="35"/>
        <end position="196"/>
    </location>
</feature>
<gene>
    <name evidence="11" type="primary">LOC113730998</name>
</gene>
<organism evidence="10 11">
    <name type="scientific">Coffea arabica</name>
    <name type="common">Arabian coffee</name>
    <dbReference type="NCBI Taxonomy" id="13443"/>
    <lineage>
        <taxon>Eukaryota</taxon>
        <taxon>Viridiplantae</taxon>
        <taxon>Streptophyta</taxon>
        <taxon>Embryophyta</taxon>
        <taxon>Tracheophyta</taxon>
        <taxon>Spermatophyta</taxon>
        <taxon>Magnoliopsida</taxon>
        <taxon>eudicotyledons</taxon>
        <taxon>Gunneridae</taxon>
        <taxon>Pentapetalae</taxon>
        <taxon>asterids</taxon>
        <taxon>lamiids</taxon>
        <taxon>Gentianales</taxon>
        <taxon>Rubiaceae</taxon>
        <taxon>Ixoroideae</taxon>
        <taxon>Gardenieae complex</taxon>
        <taxon>Bertiereae - Coffeeae clade</taxon>
        <taxon>Coffeeae</taxon>
        <taxon>Coffea</taxon>
    </lineage>
</organism>
<proteinExistence type="inferred from homology"/>
<reference evidence="10" key="1">
    <citation type="journal article" date="2025" name="Foods">
        <title>Unveiling the Microbial Signatures of Arabica Coffee Cherries: Insights into Ripeness Specific Diversity, Functional Traits, and Implications for Quality and Safety.</title>
        <authorList>
            <consortium name="RefSeq"/>
            <person name="Tenea G.N."/>
            <person name="Cifuentes V."/>
            <person name="Reyes P."/>
            <person name="Cevallos-Vallejos M."/>
        </authorList>
    </citation>
    <scope>NUCLEOTIDE SEQUENCE [LARGE SCALE GENOMIC DNA]</scope>
</reference>
<dbReference type="SUPFAM" id="SSF117892">
    <property type="entry name" value="Band 7/SPFH domain"/>
    <property type="match status" value="1"/>
</dbReference>
<dbReference type="InterPro" id="IPR001107">
    <property type="entry name" value="Band_7"/>
</dbReference>
<reference evidence="11" key="2">
    <citation type="submission" date="2025-08" db="UniProtKB">
        <authorList>
            <consortium name="RefSeq"/>
        </authorList>
    </citation>
    <scope>IDENTIFICATION</scope>
    <source>
        <tissue evidence="11">Leaves</tissue>
    </source>
</reference>
<dbReference type="InterPro" id="IPR000163">
    <property type="entry name" value="Prohibitin"/>
</dbReference>
<dbReference type="GO" id="GO:0007005">
    <property type="term" value="P:mitochondrion organization"/>
    <property type="evidence" value="ECO:0007669"/>
    <property type="project" value="TreeGrafter"/>
</dbReference>
<dbReference type="FunFam" id="3.30.479.30:FF:000001">
    <property type="entry name" value="Prohibitin 2"/>
    <property type="match status" value="1"/>
</dbReference>
<evidence type="ECO:0000313" key="11">
    <source>
        <dbReference type="RefSeq" id="XP_027111821.1"/>
    </source>
</evidence>
<keyword evidence="6" id="KW-0496">Mitochondrion</keyword>
<keyword evidence="7" id="KW-0472">Membrane</keyword>
<dbReference type="PRINTS" id="PR00679">
    <property type="entry name" value="PROHIBITIN"/>
</dbReference>
<dbReference type="Pfam" id="PF01145">
    <property type="entry name" value="Band_7"/>
    <property type="match status" value="1"/>
</dbReference>
<comment type="subunit">
    <text evidence="3">Component of a prohibitin multimeric complex in mitochondrial membranes.</text>
</comment>
<dbReference type="Proteomes" id="UP001652660">
    <property type="component" value="Chromosome 2e"/>
</dbReference>
<dbReference type="RefSeq" id="XP_027111821.1">
    <property type="nucleotide sequence ID" value="XM_027256020.2"/>
</dbReference>
<evidence type="ECO:0000256" key="5">
    <source>
        <dbReference type="ARBA" id="ARBA00022968"/>
    </source>
</evidence>
<evidence type="ECO:0000256" key="8">
    <source>
        <dbReference type="RuleBase" id="RU366048"/>
    </source>
</evidence>
<keyword evidence="5" id="KW-0812">Transmembrane</keyword>
<dbReference type="Gene3D" id="3.30.479.30">
    <property type="entry name" value="Band 7 domain"/>
    <property type="match status" value="1"/>
</dbReference>
<name>A0A6P6WB49_COFAR</name>
<sequence>MDKLKFDVPKLPGWVSALIKVGVLGGATIYTLSKSLYNVEGGQRAAVFNRIVGVKEKVYPEGTHFLIPWFERPTIYDVRARPYIVEGTSGSHDLQTVNIALRILTRPVADQLPTIYRSLGENFNEQVLPSIVHETLKAVVTRYNASQLITQRETVSQEIRSLLIKRAASFNIALDDVSITSLTFGREFTAAIEAKQIAAQEAERAKFVVEKAEQEKKSAIIRAQGEAASAELIGKATAENPSFITLRRIEASKDVAQTISNCC</sequence>
<protein>
    <recommendedName>
        <fullName evidence="8">Prohibitin</fullName>
    </recommendedName>
</protein>
<evidence type="ECO:0000259" key="9">
    <source>
        <dbReference type="SMART" id="SM00244"/>
    </source>
</evidence>
<keyword evidence="10" id="KW-1185">Reference proteome</keyword>
<dbReference type="CDD" id="cd03401">
    <property type="entry name" value="SPFH_prohibitin"/>
    <property type="match status" value="1"/>
</dbReference>
<dbReference type="GeneID" id="113730998"/>
<evidence type="ECO:0000256" key="6">
    <source>
        <dbReference type="ARBA" id="ARBA00023128"/>
    </source>
</evidence>
<keyword evidence="4 8" id="KW-0999">Mitochondrion inner membrane</keyword>
<dbReference type="GO" id="GO:0005743">
    <property type="term" value="C:mitochondrial inner membrane"/>
    <property type="evidence" value="ECO:0007669"/>
    <property type="project" value="UniProtKB-SubCell"/>
</dbReference>
<evidence type="ECO:0000256" key="4">
    <source>
        <dbReference type="ARBA" id="ARBA00022792"/>
    </source>
</evidence>
<keyword evidence="5" id="KW-0735">Signal-anchor</keyword>
<accession>A0A6P6WB49</accession>
<dbReference type="OrthoDB" id="1730289at2759"/>
<evidence type="ECO:0000256" key="1">
    <source>
        <dbReference type="ARBA" id="ARBA00004140"/>
    </source>
</evidence>
<comment type="similarity">
    <text evidence="2 8">Belongs to the prohibitin family.</text>
</comment>
<dbReference type="PANTHER" id="PTHR23222:SF1">
    <property type="entry name" value="PROHIBITIN-2"/>
    <property type="match status" value="1"/>
</dbReference>
<evidence type="ECO:0000256" key="2">
    <source>
        <dbReference type="ARBA" id="ARBA00009658"/>
    </source>
</evidence>
<evidence type="ECO:0000313" key="10">
    <source>
        <dbReference type="Proteomes" id="UP001652660"/>
    </source>
</evidence>
<dbReference type="PANTHER" id="PTHR23222">
    <property type="entry name" value="PROHIBITIN"/>
    <property type="match status" value="1"/>
</dbReference>
<evidence type="ECO:0000256" key="7">
    <source>
        <dbReference type="ARBA" id="ARBA00023136"/>
    </source>
</evidence>
<dbReference type="SMART" id="SM00244">
    <property type="entry name" value="PHB"/>
    <property type="match status" value="1"/>
</dbReference>
<dbReference type="InterPro" id="IPR036013">
    <property type="entry name" value="Band_7/SPFH_dom_sf"/>
</dbReference>
<evidence type="ECO:0000256" key="3">
    <source>
        <dbReference type="ARBA" id="ARBA00011786"/>
    </source>
</evidence>
<dbReference type="AlphaFoldDB" id="A0A6P6WB49"/>